<evidence type="ECO:0000313" key="2">
    <source>
        <dbReference type="Proteomes" id="UP000268973"/>
    </source>
</evidence>
<dbReference type="AlphaFoldDB" id="A0A3S0V0V4"/>
<sequence>MHNKAFKSDSQRLAVSLRSSIAKRRSHLNAALGKGQESSLSYSSCSLWLSVFLSRQFSIVGSNPRISPTVKHAKVRGLPH</sequence>
<keyword evidence="2" id="KW-1185">Reference proteome</keyword>
<name>A0A3S0V0V4_9VIBR</name>
<dbReference type="EMBL" id="RXZH01000023">
    <property type="protein sequence ID" value="RTZ13458.1"/>
    <property type="molecule type" value="Genomic_DNA"/>
</dbReference>
<accession>A0A3S0V0V4</accession>
<dbReference type="Proteomes" id="UP000268973">
    <property type="component" value="Unassembled WGS sequence"/>
</dbReference>
<reference evidence="1 2" key="1">
    <citation type="submission" date="2018-12" db="EMBL/GenBank/DDBJ databases">
        <title>Vibrio sp. isolated from China Sea.</title>
        <authorList>
            <person name="Li Y."/>
        </authorList>
    </citation>
    <scope>NUCLEOTIDE SEQUENCE [LARGE SCALE GENOMIC DNA]</scope>
    <source>
        <strain evidence="1 2">BEI207</strain>
    </source>
</reference>
<gene>
    <name evidence="1" type="ORF">EJ063_20100</name>
</gene>
<protein>
    <submittedName>
        <fullName evidence="1">Uncharacterized protein</fullName>
    </submittedName>
</protein>
<organism evidence="1 2">
    <name type="scientific">Vibrio aquaticus</name>
    <dbReference type="NCBI Taxonomy" id="2496559"/>
    <lineage>
        <taxon>Bacteria</taxon>
        <taxon>Pseudomonadati</taxon>
        <taxon>Pseudomonadota</taxon>
        <taxon>Gammaproteobacteria</taxon>
        <taxon>Vibrionales</taxon>
        <taxon>Vibrionaceae</taxon>
        <taxon>Vibrio</taxon>
    </lineage>
</organism>
<proteinExistence type="predicted"/>
<evidence type="ECO:0000313" key="1">
    <source>
        <dbReference type="EMBL" id="RTZ13458.1"/>
    </source>
</evidence>
<comment type="caution">
    <text evidence="1">The sequence shown here is derived from an EMBL/GenBank/DDBJ whole genome shotgun (WGS) entry which is preliminary data.</text>
</comment>